<feature type="signal peptide" evidence="1">
    <location>
        <begin position="1"/>
        <end position="23"/>
    </location>
</feature>
<dbReference type="SUPFAM" id="SSF57625">
    <property type="entry name" value="Invertebrate chitin-binding proteins"/>
    <property type="match status" value="1"/>
</dbReference>
<feature type="domain" description="Chitin-binding type-2" evidence="2">
    <location>
        <begin position="157"/>
        <end position="224"/>
    </location>
</feature>
<gene>
    <name evidence="4" type="primary">LOC4812702</name>
</gene>
<evidence type="ECO:0000256" key="1">
    <source>
        <dbReference type="SAM" id="SignalP"/>
    </source>
</evidence>
<protein>
    <recommendedName>
        <fullName evidence="2">Chitin-binding type-2 domain-containing protein</fullName>
    </recommendedName>
</protein>
<reference evidence="4" key="1">
    <citation type="submission" date="2025-08" db="UniProtKB">
        <authorList>
            <consortium name="RefSeq"/>
        </authorList>
    </citation>
    <scope>IDENTIFICATION</scope>
    <source>
        <strain evidence="4">MV-25-SWS-2005</strain>
        <tissue evidence="4">Whole body</tissue>
    </source>
</reference>
<keyword evidence="1" id="KW-0732">Signal</keyword>
<dbReference type="RefSeq" id="XP_001353084.4">
    <property type="nucleotide sequence ID" value="XM_001353048.4"/>
</dbReference>
<dbReference type="Pfam" id="PF01607">
    <property type="entry name" value="CBM_14"/>
    <property type="match status" value="1"/>
</dbReference>
<dbReference type="InParanoid" id="A0A6I8UC20"/>
<organism evidence="3 4">
    <name type="scientific">Drosophila pseudoobscura pseudoobscura</name>
    <name type="common">Fruit fly</name>
    <dbReference type="NCBI Taxonomy" id="46245"/>
    <lineage>
        <taxon>Eukaryota</taxon>
        <taxon>Metazoa</taxon>
        <taxon>Ecdysozoa</taxon>
        <taxon>Arthropoda</taxon>
        <taxon>Hexapoda</taxon>
        <taxon>Insecta</taxon>
        <taxon>Pterygota</taxon>
        <taxon>Neoptera</taxon>
        <taxon>Endopterygota</taxon>
        <taxon>Diptera</taxon>
        <taxon>Brachycera</taxon>
        <taxon>Muscomorpha</taxon>
        <taxon>Ephydroidea</taxon>
        <taxon>Drosophilidae</taxon>
        <taxon>Drosophila</taxon>
        <taxon>Sophophora</taxon>
    </lineage>
</organism>
<dbReference type="InterPro" id="IPR002557">
    <property type="entry name" value="Chitin-bd_dom"/>
</dbReference>
<dbReference type="InterPro" id="IPR036508">
    <property type="entry name" value="Chitin-bd_dom_sf"/>
</dbReference>
<dbReference type="KEGG" id="dpo:4812702"/>
<dbReference type="GO" id="GO:0008061">
    <property type="term" value="F:chitin binding"/>
    <property type="evidence" value="ECO:0007669"/>
    <property type="project" value="InterPro"/>
</dbReference>
<dbReference type="GO" id="GO:0005576">
    <property type="term" value="C:extracellular region"/>
    <property type="evidence" value="ECO:0007669"/>
    <property type="project" value="InterPro"/>
</dbReference>
<proteinExistence type="predicted"/>
<dbReference type="PROSITE" id="PS50940">
    <property type="entry name" value="CHIT_BIND_II"/>
    <property type="match status" value="1"/>
</dbReference>
<dbReference type="PROSITE" id="PS51257">
    <property type="entry name" value="PROKAR_LIPOPROTEIN"/>
    <property type="match status" value="1"/>
</dbReference>
<dbReference type="Proteomes" id="UP000001819">
    <property type="component" value="Chromosome X"/>
</dbReference>
<dbReference type="AlphaFoldDB" id="A0A6I8UC20"/>
<evidence type="ECO:0000313" key="3">
    <source>
        <dbReference type="Proteomes" id="UP000001819"/>
    </source>
</evidence>
<sequence>MLRLLILLATGVALGIFILGCQAECNACSTASNVSCASNTTFQFCSDDSVPIQPAYSCPPGYYCTATTVICSKSVALRACNCGSCNDYFACLTDRTYALCLGSSSPSQLGGSCGSDHVCDSTSPYICVNATSGSQPTCPVGSDTSPGGVDPIGLTPTAYCGIIQQTGKFPYGIDPETTCRQYISCTVNATTLIWKGALNDCPGLTYYDSSTKYCTTKLPPRCSAGVATLSLSNLYLL</sequence>
<accession>A0A6I8UC20</accession>
<feature type="chain" id="PRO_5026115152" description="Chitin-binding type-2 domain-containing protein" evidence="1">
    <location>
        <begin position="24"/>
        <end position="237"/>
    </location>
</feature>
<keyword evidence="3" id="KW-1185">Reference proteome</keyword>
<evidence type="ECO:0000259" key="2">
    <source>
        <dbReference type="PROSITE" id="PS50940"/>
    </source>
</evidence>
<evidence type="ECO:0000313" key="4">
    <source>
        <dbReference type="RefSeq" id="XP_001353084.4"/>
    </source>
</evidence>
<name>A0A6I8UC20_DROPS</name>
<dbReference type="FunCoup" id="A0A6I8UC20">
    <property type="interactions" value="1"/>
</dbReference>